<protein>
    <submittedName>
        <fullName evidence="5">Transcriptional regulator, Crp/Fnr family</fullName>
    </submittedName>
</protein>
<dbReference type="STRING" id="633149.Bresu_0607"/>
<evidence type="ECO:0000256" key="1">
    <source>
        <dbReference type="ARBA" id="ARBA00023015"/>
    </source>
</evidence>
<dbReference type="GO" id="GO:0005829">
    <property type="term" value="C:cytosol"/>
    <property type="evidence" value="ECO:0007669"/>
    <property type="project" value="TreeGrafter"/>
</dbReference>
<dbReference type="GO" id="GO:0003677">
    <property type="term" value="F:DNA binding"/>
    <property type="evidence" value="ECO:0007669"/>
    <property type="project" value="UniProtKB-KW"/>
</dbReference>
<dbReference type="PANTHER" id="PTHR24567">
    <property type="entry name" value="CRP FAMILY TRANSCRIPTIONAL REGULATORY PROTEIN"/>
    <property type="match status" value="1"/>
</dbReference>
<dbReference type="InterPro" id="IPR012318">
    <property type="entry name" value="HTH_CRP"/>
</dbReference>
<dbReference type="HOGENOM" id="CLU_077340_0_0_5"/>
<feature type="domain" description="HTH crp-type" evidence="4">
    <location>
        <begin position="143"/>
        <end position="209"/>
    </location>
</feature>
<dbReference type="KEGG" id="bsb:Bresu_0607"/>
<dbReference type="InterPro" id="IPR000595">
    <property type="entry name" value="cNMP-bd_dom"/>
</dbReference>
<keyword evidence="1" id="KW-0805">Transcription regulation</keyword>
<dbReference type="Gene3D" id="2.60.120.10">
    <property type="entry name" value="Jelly Rolls"/>
    <property type="match status" value="1"/>
</dbReference>
<dbReference type="InterPro" id="IPR018490">
    <property type="entry name" value="cNMP-bd_dom_sf"/>
</dbReference>
<dbReference type="InterPro" id="IPR036390">
    <property type="entry name" value="WH_DNA-bd_sf"/>
</dbReference>
<dbReference type="InterPro" id="IPR036388">
    <property type="entry name" value="WH-like_DNA-bd_sf"/>
</dbReference>
<dbReference type="OrthoDB" id="7506088at2"/>
<keyword evidence="2" id="KW-0238">DNA-binding</keyword>
<dbReference type="Proteomes" id="UP000002696">
    <property type="component" value="Chromosome"/>
</dbReference>
<dbReference type="InParanoid" id="D9QL66"/>
<dbReference type="AlphaFoldDB" id="D9QL66"/>
<dbReference type="SUPFAM" id="SSF46785">
    <property type="entry name" value="Winged helix' DNA-binding domain"/>
    <property type="match status" value="1"/>
</dbReference>
<dbReference type="RefSeq" id="WP_013268025.1">
    <property type="nucleotide sequence ID" value="NC_014375.1"/>
</dbReference>
<proteinExistence type="predicted"/>
<dbReference type="InterPro" id="IPR014710">
    <property type="entry name" value="RmlC-like_jellyroll"/>
</dbReference>
<sequence>MSDPVENRFVSGLAAEDAAALKPLLRRVSVTVDQTVVDQGAPVDQVHFPIDAQFANLIRFSDGSAIETAVIGCEGLTGLAPVMANLTCGWEIVCRASGEAWVASAQALRTLAAERPMIMARLLALTDLYQAQAAQAAACNAEHPVPDRIARWFLTADDLSPRDVMTFRQEELARLIGARRSTVSEAASQLKRRKLVSYNRGIIRIIDRPGLEAAACECYRMLKPRLDALYDVAAA</sequence>
<dbReference type="Gene3D" id="1.10.10.10">
    <property type="entry name" value="Winged helix-like DNA-binding domain superfamily/Winged helix DNA-binding domain"/>
    <property type="match status" value="1"/>
</dbReference>
<reference evidence="6" key="1">
    <citation type="journal article" date="2011" name="J. Bacteriol.">
        <title>Genome sequences of eight morphologically diverse alphaproteobacteria.</title>
        <authorList>
            <consortium name="US DOE Joint Genome Institute"/>
            <person name="Brown P.J."/>
            <person name="Kysela D.T."/>
            <person name="Buechlein A."/>
            <person name="Hemmerich C."/>
            <person name="Brun Y.V."/>
        </authorList>
    </citation>
    <scope>NUCLEOTIDE SEQUENCE [LARGE SCALE GENOMIC DNA]</scope>
    <source>
        <strain evidence="6">ATCC 15264 / DSM 4735 / LMG 14903 / NBRC 16000 / CB 81</strain>
    </source>
</reference>
<dbReference type="BioCyc" id="BSUB633149:G1GM8-607-MONOMER"/>
<dbReference type="eggNOG" id="COG0664">
    <property type="taxonomic scope" value="Bacteria"/>
</dbReference>
<evidence type="ECO:0000313" key="6">
    <source>
        <dbReference type="Proteomes" id="UP000002696"/>
    </source>
</evidence>
<dbReference type="CDD" id="cd00038">
    <property type="entry name" value="CAP_ED"/>
    <property type="match status" value="1"/>
</dbReference>
<dbReference type="GO" id="GO:0003700">
    <property type="term" value="F:DNA-binding transcription factor activity"/>
    <property type="evidence" value="ECO:0007669"/>
    <property type="project" value="TreeGrafter"/>
</dbReference>
<accession>D9QL66</accession>
<keyword evidence="3" id="KW-0804">Transcription</keyword>
<dbReference type="Pfam" id="PF13545">
    <property type="entry name" value="HTH_Crp_2"/>
    <property type="match status" value="1"/>
</dbReference>
<evidence type="ECO:0000313" key="5">
    <source>
        <dbReference type="EMBL" id="ADK99921.1"/>
    </source>
</evidence>
<dbReference type="SUPFAM" id="SSF51206">
    <property type="entry name" value="cAMP-binding domain-like"/>
    <property type="match status" value="1"/>
</dbReference>
<organism evidence="5 6">
    <name type="scientific">Brevundimonas subvibrioides (strain ATCC 15264 / DSM 4735 / LMG 14903 / NBRC 16000 / CB 81)</name>
    <name type="common">Caulobacter subvibrioides</name>
    <dbReference type="NCBI Taxonomy" id="633149"/>
    <lineage>
        <taxon>Bacteria</taxon>
        <taxon>Pseudomonadati</taxon>
        <taxon>Pseudomonadota</taxon>
        <taxon>Alphaproteobacteria</taxon>
        <taxon>Caulobacterales</taxon>
        <taxon>Caulobacteraceae</taxon>
        <taxon>Brevundimonas</taxon>
    </lineage>
</organism>
<dbReference type="PROSITE" id="PS51063">
    <property type="entry name" value="HTH_CRP_2"/>
    <property type="match status" value="1"/>
</dbReference>
<evidence type="ECO:0000256" key="3">
    <source>
        <dbReference type="ARBA" id="ARBA00023163"/>
    </source>
</evidence>
<keyword evidence="6" id="KW-1185">Reference proteome</keyword>
<dbReference type="EMBL" id="CP002102">
    <property type="protein sequence ID" value="ADK99921.1"/>
    <property type="molecule type" value="Genomic_DNA"/>
</dbReference>
<evidence type="ECO:0000256" key="2">
    <source>
        <dbReference type="ARBA" id="ARBA00023125"/>
    </source>
</evidence>
<dbReference type="PANTHER" id="PTHR24567:SF74">
    <property type="entry name" value="HTH-TYPE TRANSCRIPTIONAL REGULATOR ARCR"/>
    <property type="match status" value="1"/>
</dbReference>
<name>D9QL66_BRESC</name>
<evidence type="ECO:0000259" key="4">
    <source>
        <dbReference type="PROSITE" id="PS51063"/>
    </source>
</evidence>
<gene>
    <name evidence="5" type="ordered locus">Bresu_0607</name>
</gene>
<dbReference type="InterPro" id="IPR050397">
    <property type="entry name" value="Env_Response_Regulators"/>
</dbReference>